<dbReference type="AlphaFoldDB" id="A0A3S8RSA2"/>
<organism evidence="2 3">
    <name type="scientific">Paenibacillus lentus</name>
    <dbReference type="NCBI Taxonomy" id="1338368"/>
    <lineage>
        <taxon>Bacteria</taxon>
        <taxon>Bacillati</taxon>
        <taxon>Bacillota</taxon>
        <taxon>Bacilli</taxon>
        <taxon>Bacillales</taxon>
        <taxon>Paenibacillaceae</taxon>
        <taxon>Paenibacillus</taxon>
    </lineage>
</organism>
<dbReference type="Proteomes" id="UP000273145">
    <property type="component" value="Chromosome"/>
</dbReference>
<dbReference type="InterPro" id="IPR025164">
    <property type="entry name" value="Toastrack_DUF4097"/>
</dbReference>
<dbReference type="EMBL" id="CP034248">
    <property type="protein sequence ID" value="AZK45822.1"/>
    <property type="molecule type" value="Genomic_DNA"/>
</dbReference>
<keyword evidence="3" id="KW-1185">Reference proteome</keyword>
<accession>A0A3S8RSA2</accession>
<gene>
    <name evidence="2" type="ORF">EIM92_06065</name>
</gene>
<feature type="domain" description="DUF4097" evidence="1">
    <location>
        <begin position="47"/>
        <end position="236"/>
    </location>
</feature>
<evidence type="ECO:0000259" key="1">
    <source>
        <dbReference type="Pfam" id="PF13349"/>
    </source>
</evidence>
<evidence type="ECO:0000313" key="2">
    <source>
        <dbReference type="EMBL" id="AZK45822.1"/>
    </source>
</evidence>
<dbReference type="PANTHER" id="PTHR34094:SF1">
    <property type="entry name" value="PROTEIN FAM185A"/>
    <property type="match status" value="1"/>
</dbReference>
<name>A0A3S8RSA2_9BACL</name>
<dbReference type="PANTHER" id="PTHR34094">
    <property type="match status" value="1"/>
</dbReference>
<protein>
    <recommendedName>
        <fullName evidence="1">DUF4097 domain-containing protein</fullName>
    </recommendedName>
</protein>
<evidence type="ECO:0000313" key="3">
    <source>
        <dbReference type="Proteomes" id="UP000273145"/>
    </source>
</evidence>
<dbReference type="Pfam" id="PF13349">
    <property type="entry name" value="DUF4097"/>
    <property type="match status" value="1"/>
</dbReference>
<proteinExistence type="predicted"/>
<reference evidence="2 3" key="1">
    <citation type="submission" date="2018-11" db="EMBL/GenBank/DDBJ databases">
        <title>Genome sequencing of Paenibacillus lentus DSM25539(T).</title>
        <authorList>
            <person name="Kook J.-K."/>
            <person name="Park S.-N."/>
            <person name="Lim Y.K."/>
        </authorList>
    </citation>
    <scope>NUCLEOTIDE SEQUENCE [LARGE SCALE GENOMIC DNA]</scope>
    <source>
        <strain evidence="2 3">DSM 25539</strain>
    </source>
</reference>
<sequence length="317" mass="34648">MNKKGLSLIASILVILGISGMIYQGFNFGEEQPSYTQKWTFSDNELKSLSINSDYHVEFEFIASPDGTNYVEASGNLPQKSIDSLIETKITNQSLALQFNEKRDFSFLSFNFNSTIQQITVALTDPEQALDQITVDLMANDGSFKSLRAKEILLETKSGNLTVEDLTANHLQAETLSGQISLEQITADTELKVTSGNVNIHHLKGALTSKMTSGDFKAENLEGDMLATMVSGNIKINDWTGNGTIKSTSGNITIEDQRSDSLDISIQSGNVRLSADPEFQGIYELRTSSGNIKSPDSPNLNNDLIKVRSTSGNITID</sequence>
<dbReference type="OrthoDB" id="2359834at2"/>
<dbReference type="KEGG" id="plen:EIM92_06065"/>
<dbReference type="RefSeq" id="WP_125081919.1">
    <property type="nucleotide sequence ID" value="NZ_CP034248.1"/>
</dbReference>